<evidence type="ECO:0000256" key="1">
    <source>
        <dbReference type="ARBA" id="ARBA00022485"/>
    </source>
</evidence>
<keyword evidence="7 14" id="KW-0347">Helicase</keyword>
<dbReference type="Pfam" id="PF12705">
    <property type="entry name" value="PDDEXK_1"/>
    <property type="match status" value="1"/>
</dbReference>
<dbReference type="EC" id="3.1.-.-" evidence="14"/>
<keyword evidence="6 14" id="KW-0378">Hydrolase</keyword>
<dbReference type="PROSITE" id="PS51217">
    <property type="entry name" value="UVRD_HELICASE_CTER"/>
    <property type="match status" value="1"/>
</dbReference>
<dbReference type="InterPro" id="IPR049035">
    <property type="entry name" value="ADDB_N"/>
</dbReference>
<dbReference type="GO" id="GO:0000724">
    <property type="term" value="P:double-strand break repair via homologous recombination"/>
    <property type="evidence" value="ECO:0007669"/>
    <property type="project" value="UniProtKB-UniRule"/>
</dbReference>
<dbReference type="AlphaFoldDB" id="A0A1I1ZZL1"/>
<evidence type="ECO:0000256" key="11">
    <source>
        <dbReference type="ARBA" id="ARBA00023014"/>
    </source>
</evidence>
<evidence type="ECO:0000313" key="17">
    <source>
        <dbReference type="Proteomes" id="UP000183410"/>
    </source>
</evidence>
<dbReference type="GO" id="GO:0046872">
    <property type="term" value="F:metal ion binding"/>
    <property type="evidence" value="ECO:0007669"/>
    <property type="project" value="UniProtKB-KW"/>
</dbReference>
<evidence type="ECO:0000256" key="7">
    <source>
        <dbReference type="ARBA" id="ARBA00022806"/>
    </source>
</evidence>
<dbReference type="Proteomes" id="UP000183410">
    <property type="component" value="Unassembled WGS sequence"/>
</dbReference>
<feature type="binding site" evidence="14">
    <location>
        <position position="1143"/>
    </location>
    <ligand>
        <name>[4Fe-4S] cluster</name>
        <dbReference type="ChEBI" id="CHEBI:49883"/>
    </ligand>
</feature>
<feature type="binding site" evidence="14">
    <location>
        <position position="824"/>
    </location>
    <ligand>
        <name>[4Fe-4S] cluster</name>
        <dbReference type="ChEBI" id="CHEBI:49883"/>
    </ligand>
</feature>
<dbReference type="InterPro" id="IPR027417">
    <property type="entry name" value="P-loop_NTPase"/>
</dbReference>
<evidence type="ECO:0000259" key="15">
    <source>
        <dbReference type="PROSITE" id="PS51217"/>
    </source>
</evidence>
<protein>
    <recommendedName>
        <fullName evidence="14">ATP-dependent helicase/deoxyribonuclease subunit B</fullName>
        <ecNumber evidence="14">3.1.-.-</ecNumber>
    </recommendedName>
    <alternativeName>
        <fullName evidence="14">ATP-dependent helicase/nuclease subunit AddB</fullName>
    </alternativeName>
</protein>
<gene>
    <name evidence="14" type="primary">addB</name>
    <name evidence="16" type="ORF">SAMN04487969_102135</name>
</gene>
<dbReference type="PANTHER" id="PTHR30591:SF1">
    <property type="entry name" value="RECBCD ENZYME SUBUNIT RECC"/>
    <property type="match status" value="1"/>
</dbReference>
<dbReference type="PANTHER" id="PTHR30591">
    <property type="entry name" value="RECBCD ENZYME SUBUNIT RECC"/>
    <property type="match status" value="1"/>
</dbReference>
<dbReference type="InterPro" id="IPR014017">
    <property type="entry name" value="DNA_helicase_UvrD-like_C"/>
</dbReference>
<keyword evidence="10 14" id="KW-0408">Iron</keyword>
<keyword evidence="9 14" id="KW-0067">ATP-binding</keyword>
<dbReference type="GO" id="GO:0051539">
    <property type="term" value="F:4 iron, 4 sulfur cluster binding"/>
    <property type="evidence" value="ECO:0007669"/>
    <property type="project" value="UniProtKB-KW"/>
</dbReference>
<keyword evidence="4 14" id="KW-0547">Nucleotide-binding</keyword>
<comment type="cofactor">
    <cofactor evidence="14">
        <name>Mg(2+)</name>
        <dbReference type="ChEBI" id="CHEBI:18420"/>
    </cofactor>
</comment>
<keyword evidence="8 14" id="KW-0269">Exonuclease</keyword>
<evidence type="ECO:0000256" key="12">
    <source>
        <dbReference type="ARBA" id="ARBA00023125"/>
    </source>
</evidence>
<evidence type="ECO:0000256" key="4">
    <source>
        <dbReference type="ARBA" id="ARBA00022741"/>
    </source>
</evidence>
<dbReference type="SUPFAM" id="SSF52540">
    <property type="entry name" value="P-loop containing nucleoside triphosphate hydrolases"/>
    <property type="match status" value="1"/>
</dbReference>
<dbReference type="GO" id="GO:0005524">
    <property type="term" value="F:ATP binding"/>
    <property type="evidence" value="ECO:0007669"/>
    <property type="project" value="UniProtKB-UniRule"/>
</dbReference>
<feature type="binding site" evidence="14">
    <location>
        <position position="1152"/>
    </location>
    <ligand>
        <name>[4Fe-4S] cluster</name>
        <dbReference type="ChEBI" id="CHEBI:49883"/>
    </ligand>
</feature>
<sequence>MMPLQLVLGRSGAGKTTYCLDAIRGRLSADPDGPPLILLVPEQATFQSEYTLLRGSGLQGMIRAQVLSLRRLALRIMQETGGTALIPIGDEGKNMLLYKIVQRLGDQLELFEHGAGKPGFIERLGKLLTEWKRYGINPAMIAERREEAASALQDSALLKRKLHDLQLVYEKLEAELAGQYLDSEDYLLHLSNGLSQFSTIRDTEIWIDGFNGFTPKEYVALSSLISVAKKVTITLKLNRAYADGERPGELDLFHPTADAYVKLRELAEGLGVDTLEPIVLGGTGNAACEAPGRFSASPMLAHLERHYGGRTQMALSNPAMLDAASPLCGLSLHAAANRRTEVELLARDMLRRVREDGLSWRDMTVMVRNAGDYSDYIEAVFQEYSIPYFLDQRLTTVHHPLVEFIRSALETVLHNWSYEAVFRCIKTELLFPLDGSIPRDQFDWLENFVLAAGIDGWKWLDEKRWRPFIVESLEEEQDAAANAPSLRAKAEFEAVMAARGVIVPPLQQFGKELEKASNVTMMCEALYRLLERTGAAERLERWSREDSEAGRVQRSRGHRQLWDGLMNLLDQLVELVGNEPLSAEIFVGMLETGLESLKLGAIPPALDQVLVGSMDRTRSGQVQVCYVLGANDGVMPMRFQEDGVLTDQERDRLAEEGLVMAPGVKRRLLDERFLIYSALTTPSRHLWMSWSEADEEGKSLLPSEIIRQVRQLFHGLPIQQVQAEPTPAMSVREQREYIQHPERALSYLITELRAWKQGSEIAPFWWELYNWFAVRPEWQTKLSLLTKSLGYVNQEELLTADTAQQLYGVRLRASVSRMERFVSCPFQHFAIHGLKLRERKMHRLEAPDVGQLFHAALSRLVEEGGRGHAFGSLSEREIRAAAVHTVDELAPRLQSQILLSSGRYRYIARKLKEIVAQAAIMLSEHARRAAFQPVGLEVDFGPGGTLPPLIIPLQDGQSMEIIGRIDRVDAADTEQGLLLRVLDYKSSVTQLRLEEVAFGLSLQMLTYLDVLVTHSPGWLGKQASPAGVLYFHVHNPLLALSNQMPEAKIKAELRKRFKLRGLVTAEAEAVRLMDDQLETGHSELLPVALKKDGAFYSSSSVVTDKQWDILRDSVRRTISGIGSEISCGKVSIEPYKLGTRIPCQYCDYKAVCQFDPLFDGNEYVRLRKPSTEELWQRLEKGESIDDGNDQGH</sequence>
<dbReference type="Gene3D" id="3.40.50.300">
    <property type="entry name" value="P-loop containing nucleotide triphosphate hydrolases"/>
    <property type="match status" value="4"/>
</dbReference>
<name>A0A1I1ZZL1_9BACL</name>
<dbReference type="Pfam" id="PF21445">
    <property type="entry name" value="ADDB_N"/>
    <property type="match status" value="1"/>
</dbReference>
<comment type="cofactor">
    <cofactor evidence="14">
        <name>[4Fe-4S] cluster</name>
        <dbReference type="ChEBI" id="CHEBI:49883"/>
    </cofactor>
    <text evidence="14">Binds 1 [4Fe-4S] cluster.</text>
</comment>
<dbReference type="InterPro" id="IPR038726">
    <property type="entry name" value="PDDEXK_AddAB-type"/>
</dbReference>
<keyword evidence="3 14" id="KW-0479">Metal-binding</keyword>
<evidence type="ECO:0000256" key="9">
    <source>
        <dbReference type="ARBA" id="ARBA00022840"/>
    </source>
</evidence>
<dbReference type="GO" id="GO:0008409">
    <property type="term" value="F:5'-3' exonuclease activity"/>
    <property type="evidence" value="ECO:0007669"/>
    <property type="project" value="UniProtKB-UniRule"/>
</dbReference>
<evidence type="ECO:0000256" key="8">
    <source>
        <dbReference type="ARBA" id="ARBA00022839"/>
    </source>
</evidence>
<evidence type="ECO:0000256" key="3">
    <source>
        <dbReference type="ARBA" id="ARBA00022723"/>
    </source>
</evidence>
<keyword evidence="11 14" id="KW-0411">Iron-sulfur</keyword>
<keyword evidence="1 14" id="KW-0004">4Fe-4S</keyword>
<keyword evidence="5 14" id="KW-0227">DNA damage</keyword>
<evidence type="ECO:0000256" key="10">
    <source>
        <dbReference type="ARBA" id="ARBA00023004"/>
    </source>
</evidence>
<dbReference type="EMBL" id="FONN01000002">
    <property type="protein sequence ID" value="SFE36153.1"/>
    <property type="molecule type" value="Genomic_DNA"/>
</dbReference>
<feature type="domain" description="UvrD-like helicase C-terminal" evidence="15">
    <location>
        <begin position="290"/>
        <end position="607"/>
    </location>
</feature>
<dbReference type="Gene3D" id="6.10.140.1030">
    <property type="match status" value="1"/>
</dbReference>
<reference evidence="17" key="1">
    <citation type="submission" date="2016-10" db="EMBL/GenBank/DDBJ databases">
        <authorList>
            <person name="Varghese N."/>
            <person name="Submissions S."/>
        </authorList>
    </citation>
    <scope>NUCLEOTIDE SEQUENCE [LARGE SCALE GENOMIC DNA]</scope>
    <source>
        <strain evidence="17">CGMCC 1.10223</strain>
    </source>
</reference>
<comment type="similarity">
    <text evidence="14">Belongs to the helicase family. AddB/RexB type 1 subfamily.</text>
</comment>
<organism evidence="16 17">
    <name type="scientific">Paenibacillus algorifonticola</name>
    <dbReference type="NCBI Taxonomy" id="684063"/>
    <lineage>
        <taxon>Bacteria</taxon>
        <taxon>Bacillati</taxon>
        <taxon>Bacillota</taxon>
        <taxon>Bacilli</taxon>
        <taxon>Bacillales</taxon>
        <taxon>Paenibacillaceae</taxon>
        <taxon>Paenibacillus</taxon>
    </lineage>
</organism>
<comment type="miscellaneous">
    <text evidence="14">Despite having conserved helicase domains, this subunit does not have helicase activity.</text>
</comment>
<accession>A0A1I1ZZL1</accession>
<comment type="function">
    <text evidence="14">The heterodimer acts as both an ATP-dependent DNA helicase and an ATP-dependent, dual-direction single-stranded exonuclease. Recognizes the chi site generating a DNA molecule suitable for the initiation of homologous recombination. The AddB subunit has 5' -&gt; 3' nuclease activity but not helicase activity.</text>
</comment>
<proteinExistence type="inferred from homology"/>
<dbReference type="GO" id="GO:0003690">
    <property type="term" value="F:double-stranded DNA binding"/>
    <property type="evidence" value="ECO:0007669"/>
    <property type="project" value="UniProtKB-UniRule"/>
</dbReference>
<evidence type="ECO:0000256" key="6">
    <source>
        <dbReference type="ARBA" id="ARBA00022801"/>
    </source>
</evidence>
<evidence type="ECO:0000256" key="14">
    <source>
        <dbReference type="HAMAP-Rule" id="MF_01452"/>
    </source>
</evidence>
<evidence type="ECO:0000256" key="13">
    <source>
        <dbReference type="ARBA" id="ARBA00023204"/>
    </source>
</evidence>
<dbReference type="RefSeq" id="WP_331458028.1">
    <property type="nucleotide sequence ID" value="NZ_FONN01000002.1"/>
</dbReference>
<dbReference type="InterPro" id="IPR014140">
    <property type="entry name" value="DNA_helicase_suAddB"/>
</dbReference>
<evidence type="ECO:0000313" key="16">
    <source>
        <dbReference type="EMBL" id="SFE36153.1"/>
    </source>
</evidence>
<keyword evidence="12 14" id="KW-0238">DNA-binding</keyword>
<dbReference type="HAMAP" id="MF_01452">
    <property type="entry name" value="AddB_type1"/>
    <property type="match status" value="1"/>
</dbReference>
<keyword evidence="2 14" id="KW-0540">Nuclease</keyword>
<evidence type="ECO:0000256" key="2">
    <source>
        <dbReference type="ARBA" id="ARBA00022722"/>
    </source>
</evidence>
<comment type="subunit">
    <text evidence="14">Heterodimer of AddA and AddB.</text>
</comment>
<dbReference type="NCBIfam" id="TIGR02773">
    <property type="entry name" value="addB_Gpos"/>
    <property type="match status" value="1"/>
</dbReference>
<dbReference type="GO" id="GO:0004386">
    <property type="term" value="F:helicase activity"/>
    <property type="evidence" value="ECO:0007669"/>
    <property type="project" value="UniProtKB-KW"/>
</dbReference>
<feature type="binding site" evidence="14">
    <location>
        <position position="1146"/>
    </location>
    <ligand>
        <name>[4Fe-4S] cluster</name>
        <dbReference type="ChEBI" id="CHEBI:49883"/>
    </ligand>
</feature>
<keyword evidence="13 14" id="KW-0234">DNA repair</keyword>
<keyword evidence="17" id="KW-1185">Reference proteome</keyword>
<evidence type="ECO:0000256" key="5">
    <source>
        <dbReference type="ARBA" id="ARBA00022763"/>
    </source>
</evidence>